<evidence type="ECO:0000259" key="8">
    <source>
        <dbReference type="PROSITE" id="PS51379"/>
    </source>
</evidence>
<evidence type="ECO:0000313" key="10">
    <source>
        <dbReference type="Proteomes" id="UP000178943"/>
    </source>
</evidence>
<keyword evidence="7" id="KW-0812">Transmembrane</keyword>
<keyword evidence="7" id="KW-0472">Membrane</keyword>
<gene>
    <name evidence="9" type="ORF">A2Y62_19785</name>
</gene>
<name>A0A1F5VKZ5_9BACT</name>
<dbReference type="GO" id="GO:0051539">
    <property type="term" value="F:4 iron, 4 sulfur cluster binding"/>
    <property type="evidence" value="ECO:0007669"/>
    <property type="project" value="UniProtKB-KW"/>
</dbReference>
<evidence type="ECO:0000256" key="4">
    <source>
        <dbReference type="ARBA" id="ARBA00022982"/>
    </source>
</evidence>
<keyword evidence="7" id="KW-1133">Transmembrane helix</keyword>
<feature type="transmembrane region" description="Helical" evidence="7">
    <location>
        <begin position="93"/>
        <end position="117"/>
    </location>
</feature>
<dbReference type="Gene3D" id="3.30.70.20">
    <property type="match status" value="1"/>
</dbReference>
<evidence type="ECO:0000256" key="1">
    <source>
        <dbReference type="ARBA" id="ARBA00022448"/>
    </source>
</evidence>
<feature type="domain" description="4Fe-4S ferredoxin-type" evidence="8">
    <location>
        <begin position="405"/>
        <end position="434"/>
    </location>
</feature>
<feature type="transmembrane region" description="Helical" evidence="7">
    <location>
        <begin position="29"/>
        <end position="48"/>
    </location>
</feature>
<keyword evidence="5" id="KW-0408">Iron</keyword>
<feature type="transmembrane region" description="Helical" evidence="7">
    <location>
        <begin position="143"/>
        <end position="163"/>
    </location>
</feature>
<dbReference type="InterPro" id="IPR051684">
    <property type="entry name" value="Electron_Trans/Redox"/>
</dbReference>
<dbReference type="SUPFAM" id="SSF54862">
    <property type="entry name" value="4Fe-4S ferredoxins"/>
    <property type="match status" value="1"/>
</dbReference>
<keyword evidence="1" id="KW-0813">Transport</keyword>
<reference evidence="9 10" key="1">
    <citation type="journal article" date="2016" name="Nat. Commun.">
        <title>Thousands of microbial genomes shed light on interconnected biogeochemical processes in an aquifer system.</title>
        <authorList>
            <person name="Anantharaman K."/>
            <person name="Brown C.T."/>
            <person name="Hug L.A."/>
            <person name="Sharon I."/>
            <person name="Castelle C.J."/>
            <person name="Probst A.J."/>
            <person name="Thomas B.C."/>
            <person name="Singh A."/>
            <person name="Wilkins M.J."/>
            <person name="Karaoz U."/>
            <person name="Brodie E.L."/>
            <person name="Williams K.H."/>
            <person name="Hubbard S.S."/>
            <person name="Banfield J.F."/>
        </authorList>
    </citation>
    <scope>NUCLEOTIDE SEQUENCE [LARGE SCALE GENOMIC DNA]</scope>
</reference>
<keyword evidence="4" id="KW-0249">Electron transport</keyword>
<feature type="transmembrane region" description="Helical" evidence="7">
    <location>
        <begin position="228"/>
        <end position="251"/>
    </location>
</feature>
<organism evidence="9 10">
    <name type="scientific">Candidatus Fischerbacteria bacterium RBG_13_37_8</name>
    <dbReference type="NCBI Taxonomy" id="1817863"/>
    <lineage>
        <taxon>Bacteria</taxon>
        <taxon>Candidatus Fischeribacteriota</taxon>
    </lineage>
</organism>
<feature type="transmembrane region" description="Helical" evidence="7">
    <location>
        <begin position="328"/>
        <end position="347"/>
    </location>
</feature>
<keyword evidence="2" id="KW-0004">4Fe-4S</keyword>
<dbReference type="Pfam" id="PF13187">
    <property type="entry name" value="Fer4_9"/>
    <property type="match status" value="1"/>
</dbReference>
<dbReference type="STRING" id="1817863.A2Y62_19785"/>
<comment type="caution">
    <text evidence="9">The sequence shown here is derived from an EMBL/GenBank/DDBJ whole genome shotgun (WGS) entry which is preliminary data.</text>
</comment>
<evidence type="ECO:0000256" key="5">
    <source>
        <dbReference type="ARBA" id="ARBA00023004"/>
    </source>
</evidence>
<dbReference type="InterPro" id="IPR017896">
    <property type="entry name" value="4Fe4S_Fe-S-bd"/>
</dbReference>
<dbReference type="EMBL" id="MFGW01000140">
    <property type="protein sequence ID" value="OGF64133.1"/>
    <property type="molecule type" value="Genomic_DNA"/>
</dbReference>
<keyword evidence="3" id="KW-0479">Metal-binding</keyword>
<dbReference type="InterPro" id="IPR017900">
    <property type="entry name" value="4Fe4S_Fe_S_CS"/>
</dbReference>
<feature type="transmembrane region" description="Helical" evidence="7">
    <location>
        <begin position="290"/>
        <end position="308"/>
    </location>
</feature>
<sequence length="444" mass="51053">MNESIQIKKDIEPARIYGKHAHIQRYKKISMFLIAVGAFIFFLVHVGIKIASPLPLFFLCFGTVTAGALLYFYQQYREAPAGIRHNNLFKTPLMSGGFPGWIIAIVLTWFYIVLYWFPQFIENWIALCDPLSMAIRNKPADHWFFYGTLYTFAILIMGIRMLIKYRHNRYQIIRTSSLMFFQLCFAFLIPAFLVLLNQPEYYFSYLWPLKYDYLFPAKIHSLFKSGGLGYFMVFWTIAASFIAVPLLTYLFGKRWYCSWVCGCGGLAETLGDPFRQLSSKRLRAWQFERYSIHSVLVFVIVTTLLLWINSLTSGAVLGSFSRSFARTYGFLIGAIWAGVVGVGFYPLMGNRVWCRFGCPLAAILGIIQKYFSRFRITTNGDQCMSCGNCSTYCEMGIDVRWYAQRSQNIIRASCVGCGICAAVCPRGVLKLENGTIRERYDFQK</sequence>
<protein>
    <submittedName>
        <fullName evidence="9">4Fe-4S ferredoxin</fullName>
    </submittedName>
</protein>
<feature type="domain" description="4Fe-4S ferredoxin-type" evidence="8">
    <location>
        <begin position="374"/>
        <end position="402"/>
    </location>
</feature>
<proteinExistence type="predicted"/>
<feature type="transmembrane region" description="Helical" evidence="7">
    <location>
        <begin position="175"/>
        <end position="196"/>
    </location>
</feature>
<feature type="transmembrane region" description="Helical" evidence="7">
    <location>
        <begin position="54"/>
        <end position="73"/>
    </location>
</feature>
<evidence type="ECO:0000256" key="6">
    <source>
        <dbReference type="ARBA" id="ARBA00023014"/>
    </source>
</evidence>
<dbReference type="Pfam" id="PF12801">
    <property type="entry name" value="Fer4_5"/>
    <property type="match status" value="2"/>
</dbReference>
<dbReference type="AlphaFoldDB" id="A0A1F5VKZ5"/>
<keyword evidence="6" id="KW-0411">Iron-sulfur</keyword>
<evidence type="ECO:0000256" key="7">
    <source>
        <dbReference type="SAM" id="Phobius"/>
    </source>
</evidence>
<dbReference type="PANTHER" id="PTHR30176">
    <property type="entry name" value="FERREDOXIN-TYPE PROTEIN NAPH"/>
    <property type="match status" value="1"/>
</dbReference>
<dbReference type="GO" id="GO:0046872">
    <property type="term" value="F:metal ion binding"/>
    <property type="evidence" value="ECO:0007669"/>
    <property type="project" value="UniProtKB-KW"/>
</dbReference>
<evidence type="ECO:0000313" key="9">
    <source>
        <dbReference type="EMBL" id="OGF64133.1"/>
    </source>
</evidence>
<evidence type="ECO:0000256" key="3">
    <source>
        <dbReference type="ARBA" id="ARBA00022723"/>
    </source>
</evidence>
<dbReference type="GO" id="GO:0005886">
    <property type="term" value="C:plasma membrane"/>
    <property type="evidence" value="ECO:0007669"/>
    <property type="project" value="TreeGrafter"/>
</dbReference>
<dbReference type="Proteomes" id="UP000178943">
    <property type="component" value="Unassembled WGS sequence"/>
</dbReference>
<dbReference type="PROSITE" id="PS51379">
    <property type="entry name" value="4FE4S_FER_2"/>
    <property type="match status" value="2"/>
</dbReference>
<evidence type="ECO:0000256" key="2">
    <source>
        <dbReference type="ARBA" id="ARBA00022485"/>
    </source>
</evidence>
<accession>A0A1F5VKZ5</accession>
<dbReference type="PROSITE" id="PS00198">
    <property type="entry name" value="4FE4S_FER_1"/>
    <property type="match status" value="1"/>
</dbReference>
<dbReference type="PANTHER" id="PTHR30176:SF3">
    <property type="entry name" value="FERREDOXIN-TYPE PROTEIN NAPH"/>
    <property type="match status" value="1"/>
</dbReference>